<feature type="domain" description="3-hydroxyacyl-CoA dehydrogenase C-terminal" evidence="1">
    <location>
        <begin position="131"/>
        <end position="202"/>
    </location>
</feature>
<geneLocation type="plasmid" evidence="2">
    <name>pJE1</name>
</geneLocation>
<evidence type="ECO:0000313" key="2">
    <source>
        <dbReference type="EMBL" id="AJW29585.1"/>
    </source>
</evidence>
<dbReference type="PANTHER" id="PTHR48075">
    <property type="entry name" value="3-HYDROXYACYL-COA DEHYDROGENASE FAMILY PROTEIN"/>
    <property type="match status" value="1"/>
</dbReference>
<dbReference type="Pfam" id="PF00725">
    <property type="entry name" value="3HCDH"/>
    <property type="match status" value="1"/>
</dbReference>
<dbReference type="Gene3D" id="1.10.1040.10">
    <property type="entry name" value="N-(1-d-carboxylethyl)-l-norvaline Dehydrogenase, domain 2"/>
    <property type="match status" value="1"/>
</dbReference>
<dbReference type="SUPFAM" id="SSF48179">
    <property type="entry name" value="6-phosphogluconate dehydrogenase C-terminal domain-like"/>
    <property type="match status" value="1"/>
</dbReference>
<dbReference type="GO" id="GO:0006631">
    <property type="term" value="P:fatty acid metabolic process"/>
    <property type="evidence" value="ECO:0007669"/>
    <property type="project" value="InterPro"/>
</dbReference>
<accession>A0A0D5A002</accession>
<gene>
    <name evidence="2" type="ORF">pJE1_163</name>
</gene>
<sequence length="224" mass="24233">MASHSYSIEFFGESRSFPDEHDFVEKAVSSGDISVLAGRCPVGASQLNEHRRLAVLVELDQDCLGGLADESAGHSNVIGFARWRLGDNAPTDLVELVTQPGTRPESIAAARDIFEESGLAVAQCKDRIGRIVDRLIRPQFNLALNAVDDGLATADDLEMALKLGLGYRRGLLRMVQESGLAQHHHVTEALFKAYGHAKYSPPRSSIVASRVQALARTVAEGGEK</sequence>
<dbReference type="InterPro" id="IPR013328">
    <property type="entry name" value="6PGD_dom2"/>
</dbReference>
<dbReference type="PANTHER" id="PTHR48075:SF5">
    <property type="entry name" value="3-HYDROXYBUTYRYL-COA DEHYDROGENASE"/>
    <property type="match status" value="1"/>
</dbReference>
<dbReference type="InterPro" id="IPR008927">
    <property type="entry name" value="6-PGluconate_DH-like_C_sf"/>
</dbReference>
<name>A0A0D5A002_9SPHN</name>
<organism evidence="2">
    <name type="scientific">Sphingomonas sp. JE1</name>
    <dbReference type="NCBI Taxonomy" id="1628059"/>
    <lineage>
        <taxon>Bacteria</taxon>
        <taxon>Pseudomonadati</taxon>
        <taxon>Pseudomonadota</taxon>
        <taxon>Alphaproteobacteria</taxon>
        <taxon>Sphingomonadales</taxon>
        <taxon>Sphingomonadaceae</taxon>
        <taxon>Sphingomonas</taxon>
    </lineage>
</organism>
<keyword evidence="2" id="KW-0614">Plasmid</keyword>
<dbReference type="EMBL" id="KM017071">
    <property type="protein sequence ID" value="AJW29585.1"/>
    <property type="molecule type" value="Genomic_DNA"/>
</dbReference>
<dbReference type="RefSeq" id="WP_217895258.1">
    <property type="nucleotide sequence ID" value="NZ_KM017071.1"/>
</dbReference>
<dbReference type="InterPro" id="IPR006108">
    <property type="entry name" value="3HC_DH_C"/>
</dbReference>
<dbReference type="AlphaFoldDB" id="A0A0D5A002"/>
<proteinExistence type="predicted"/>
<protein>
    <submittedName>
        <fullName evidence="2">3-hydroxyacyl-CoA dehydrogenase, NAD-binding</fullName>
    </submittedName>
</protein>
<evidence type="ECO:0000259" key="1">
    <source>
        <dbReference type="Pfam" id="PF00725"/>
    </source>
</evidence>
<reference evidence="2" key="1">
    <citation type="submission" date="2014-06" db="EMBL/GenBank/DDBJ databases">
        <title>Molecular and ecological studies on carbamate pesticide degrading bacteria isolated from agricultural soils.</title>
        <authorList>
            <person name="Kim D.-U."/>
            <person name="Ka J.-O."/>
        </authorList>
    </citation>
    <scope>NUCLEOTIDE SEQUENCE</scope>
    <source>
        <strain evidence="2">JE1</strain>
        <plasmid evidence="2">pJE1</plasmid>
    </source>
</reference>
<dbReference type="GO" id="GO:0016616">
    <property type="term" value="F:oxidoreductase activity, acting on the CH-OH group of donors, NAD or NADP as acceptor"/>
    <property type="evidence" value="ECO:0007669"/>
    <property type="project" value="InterPro"/>
</dbReference>